<evidence type="ECO:0000256" key="1">
    <source>
        <dbReference type="ARBA" id="ARBA00022630"/>
    </source>
</evidence>
<protein>
    <submittedName>
        <fullName evidence="6">Monooxygenase</fullName>
    </submittedName>
</protein>
<reference evidence="6" key="2">
    <citation type="submission" date="2020-09" db="EMBL/GenBank/DDBJ databases">
        <authorList>
            <person name="Sun Q."/>
            <person name="Zhou Y."/>
        </authorList>
    </citation>
    <scope>NUCLEOTIDE SEQUENCE</scope>
    <source>
        <strain evidence="6">CGMCC 1.15082</strain>
    </source>
</reference>
<keyword evidence="4 6" id="KW-0503">Monooxygenase</keyword>
<dbReference type="Pfam" id="PF00296">
    <property type="entry name" value="Bac_luciferase"/>
    <property type="match status" value="1"/>
</dbReference>
<name>A0A916SR48_9HYPH</name>
<keyword evidence="2" id="KW-0288">FMN</keyword>
<evidence type="ECO:0000259" key="5">
    <source>
        <dbReference type="Pfam" id="PF00296"/>
    </source>
</evidence>
<comment type="caution">
    <text evidence="6">The sequence shown here is derived from an EMBL/GenBank/DDBJ whole genome shotgun (WGS) entry which is preliminary data.</text>
</comment>
<sequence>MATDRSPTALDLIRRRDGLTIGIELPLDNDWSPEGEARRKADGRPFGVPDLSAYPDLVTQVDRSGFAAIWMRDVPVFDPLNFGDAGSVYDPFVNLGFLAGLTRNVALGTAAIVLPLRHPMMLAKAVASADRLAGGRLILGVASGDRPVEYPLLGIDFEERGKLFRQAVEYMREAWTPGGLPLGEGRRHPSLALLPAPYQSAVPMIIAGQGQQSPDWIAQNMDGRFVYPNNIEALAQQAAGWRHARRMLGLDDGVFISAFHLDLADDPDENPTPRRFGARTGRNPLIELLRALERAGVNHLALLLRPCRRPLPEVIAELAEEVLPHFGKPVSAAHRQEQLSE</sequence>
<dbReference type="Proteomes" id="UP000646478">
    <property type="component" value="Unassembled WGS sequence"/>
</dbReference>
<proteinExistence type="predicted"/>
<dbReference type="InterPro" id="IPR036661">
    <property type="entry name" value="Luciferase-like_sf"/>
</dbReference>
<dbReference type="InterPro" id="IPR051260">
    <property type="entry name" value="Diverse_substr_monoxygenases"/>
</dbReference>
<reference evidence="6" key="1">
    <citation type="journal article" date="2014" name="Int. J. Syst. Evol. Microbiol.">
        <title>Complete genome sequence of Corynebacterium casei LMG S-19264T (=DSM 44701T), isolated from a smear-ripened cheese.</title>
        <authorList>
            <consortium name="US DOE Joint Genome Institute (JGI-PGF)"/>
            <person name="Walter F."/>
            <person name="Albersmeier A."/>
            <person name="Kalinowski J."/>
            <person name="Ruckert C."/>
        </authorList>
    </citation>
    <scope>NUCLEOTIDE SEQUENCE</scope>
    <source>
        <strain evidence="6">CGMCC 1.15082</strain>
    </source>
</reference>
<dbReference type="InterPro" id="IPR020020">
    <property type="entry name" value="Luciferase-type_oxidoreductase"/>
</dbReference>
<dbReference type="PANTHER" id="PTHR30011:SF16">
    <property type="entry name" value="C2H2 FINGER DOMAIN TRANSCRIPTION FACTOR (EUROFUNG)-RELATED"/>
    <property type="match status" value="1"/>
</dbReference>
<dbReference type="EMBL" id="BMHH01000038">
    <property type="protein sequence ID" value="GGB12260.1"/>
    <property type="molecule type" value="Genomic_DNA"/>
</dbReference>
<dbReference type="GO" id="GO:0016705">
    <property type="term" value="F:oxidoreductase activity, acting on paired donors, with incorporation or reduction of molecular oxygen"/>
    <property type="evidence" value="ECO:0007669"/>
    <property type="project" value="InterPro"/>
</dbReference>
<keyword evidence="1" id="KW-0285">Flavoprotein</keyword>
<gene>
    <name evidence="6" type="ORF">GCM10011491_45140</name>
</gene>
<organism evidence="6 7">
    <name type="scientific">Brucella endophytica</name>
    <dbReference type="NCBI Taxonomy" id="1963359"/>
    <lineage>
        <taxon>Bacteria</taxon>
        <taxon>Pseudomonadati</taxon>
        <taxon>Pseudomonadota</taxon>
        <taxon>Alphaproteobacteria</taxon>
        <taxon>Hyphomicrobiales</taxon>
        <taxon>Brucellaceae</taxon>
        <taxon>Brucella/Ochrobactrum group</taxon>
        <taxon>Brucella</taxon>
    </lineage>
</organism>
<dbReference type="AlphaFoldDB" id="A0A916SR48"/>
<dbReference type="GO" id="GO:0004497">
    <property type="term" value="F:monooxygenase activity"/>
    <property type="evidence" value="ECO:0007669"/>
    <property type="project" value="UniProtKB-KW"/>
</dbReference>
<keyword evidence="3" id="KW-0560">Oxidoreductase</keyword>
<feature type="domain" description="Luciferase-like" evidence="5">
    <location>
        <begin position="49"/>
        <end position="268"/>
    </location>
</feature>
<evidence type="ECO:0000256" key="3">
    <source>
        <dbReference type="ARBA" id="ARBA00023002"/>
    </source>
</evidence>
<evidence type="ECO:0000256" key="4">
    <source>
        <dbReference type="ARBA" id="ARBA00023033"/>
    </source>
</evidence>
<dbReference type="InterPro" id="IPR011251">
    <property type="entry name" value="Luciferase-like_dom"/>
</dbReference>
<accession>A0A916SR48</accession>
<evidence type="ECO:0000313" key="6">
    <source>
        <dbReference type="EMBL" id="GGB12260.1"/>
    </source>
</evidence>
<evidence type="ECO:0000256" key="2">
    <source>
        <dbReference type="ARBA" id="ARBA00022643"/>
    </source>
</evidence>
<dbReference type="NCBIfam" id="TIGR03571">
    <property type="entry name" value="lucif_BA3436"/>
    <property type="match status" value="1"/>
</dbReference>
<dbReference type="Gene3D" id="3.20.20.30">
    <property type="entry name" value="Luciferase-like domain"/>
    <property type="match status" value="1"/>
</dbReference>
<keyword evidence="7" id="KW-1185">Reference proteome</keyword>
<dbReference type="PANTHER" id="PTHR30011">
    <property type="entry name" value="ALKANESULFONATE MONOOXYGENASE-RELATED"/>
    <property type="match status" value="1"/>
</dbReference>
<evidence type="ECO:0000313" key="7">
    <source>
        <dbReference type="Proteomes" id="UP000646478"/>
    </source>
</evidence>
<dbReference type="SUPFAM" id="SSF51679">
    <property type="entry name" value="Bacterial luciferase-like"/>
    <property type="match status" value="1"/>
</dbReference>
<dbReference type="RefSeq" id="WP_188826420.1">
    <property type="nucleotide sequence ID" value="NZ_BMHH01000038.1"/>
</dbReference>